<dbReference type="AlphaFoldDB" id="A0A7T6Z8U0"/>
<accession>A0A7T6Z8U0</accession>
<evidence type="ECO:0000313" key="2">
    <source>
        <dbReference type="EMBL" id="QQK78997.1"/>
    </source>
</evidence>
<dbReference type="KEGG" id="scib:HUG20_03155"/>
<proteinExistence type="predicted"/>
<name>A0A7T6Z8U0_9BACI</name>
<dbReference type="Pfam" id="PF07949">
    <property type="entry name" value="YbbR"/>
    <property type="match status" value="3"/>
</dbReference>
<gene>
    <name evidence="2" type="ORF">HUG20_03155</name>
</gene>
<dbReference type="PANTHER" id="PTHR37804">
    <property type="entry name" value="CDAA REGULATORY PROTEIN CDAR"/>
    <property type="match status" value="1"/>
</dbReference>
<evidence type="ECO:0000256" key="1">
    <source>
        <dbReference type="SAM" id="MobiDB-lite"/>
    </source>
</evidence>
<organism evidence="2 3">
    <name type="scientific">Salicibibacter cibi</name>
    <dbReference type="NCBI Taxonomy" id="2743001"/>
    <lineage>
        <taxon>Bacteria</taxon>
        <taxon>Bacillati</taxon>
        <taxon>Bacillota</taxon>
        <taxon>Bacilli</taxon>
        <taxon>Bacillales</taxon>
        <taxon>Bacillaceae</taxon>
        <taxon>Salicibibacter</taxon>
    </lineage>
</organism>
<dbReference type="EMBL" id="CP054706">
    <property type="protein sequence ID" value="QQK78997.1"/>
    <property type="molecule type" value="Genomic_DNA"/>
</dbReference>
<dbReference type="PANTHER" id="PTHR37804:SF1">
    <property type="entry name" value="CDAA REGULATORY PROTEIN CDAR"/>
    <property type="match status" value="1"/>
</dbReference>
<dbReference type="Gene3D" id="2.170.120.30">
    <property type="match status" value="2"/>
</dbReference>
<evidence type="ECO:0000313" key="3">
    <source>
        <dbReference type="Proteomes" id="UP000595349"/>
    </source>
</evidence>
<dbReference type="InterPro" id="IPR053154">
    <property type="entry name" value="c-di-AMP_regulator"/>
</dbReference>
<sequence length="439" mass="49271">MDKLFNNRWFLRFFSLVIATMLFLMVNMDDMGSQPGVFPVTNSEQLTVEDVELGVYYDDEQYAIVEMEDTVDIQLSGTQSALNLFQVTSPNYEVYVDLEDLGPGVHNVNVEHRDFPAGVDVSTEPESVQVTLEEREMTTLPVEIEFMNENELPEGYTLGEPEVTPEEVEVQGASSQLQDIDSLQAYIDVGGAEETIYETVEVTVYGPYGEVLDFAVDPNTVDAVVPITPPSEEVPLEVETEGTLDEDVELVDLSVEPETATIYGDLDIINDISAVEAGPIDLSGITESETMEMDIDMPDEVRYIQPETANVQVIVEDAEVDEADENEDENNEEETEEQDTQTLDLPLQMDNVPEEVQVTDTEEELLNVTVEGDEEELDDLSEEDVRLYIDFDELDDENLDEGDEASYEMQLEVEGPSNFMYEPEMESVEVEITNPEDSE</sequence>
<dbReference type="Proteomes" id="UP000595349">
    <property type="component" value="Chromosome"/>
</dbReference>
<reference evidence="2 3" key="1">
    <citation type="submission" date="2020-06" db="EMBL/GenBank/DDBJ databases">
        <title>Genomic analysis of Salicibibacter sp. NKC21-4.</title>
        <authorList>
            <person name="Oh Y.J."/>
        </authorList>
    </citation>
    <scope>NUCLEOTIDE SEQUENCE [LARGE SCALE GENOMIC DNA]</scope>
    <source>
        <strain evidence="2 3">NKC21-4</strain>
    </source>
</reference>
<keyword evidence="3" id="KW-1185">Reference proteome</keyword>
<feature type="region of interest" description="Disordered" evidence="1">
    <location>
        <begin position="321"/>
        <end position="346"/>
    </location>
</feature>
<dbReference type="RefSeq" id="WP_200087986.1">
    <property type="nucleotide sequence ID" value="NZ_CP054706.1"/>
</dbReference>
<dbReference type="InterPro" id="IPR012505">
    <property type="entry name" value="YbbR"/>
</dbReference>
<evidence type="ECO:0008006" key="4">
    <source>
        <dbReference type="Google" id="ProtNLM"/>
    </source>
</evidence>
<protein>
    <recommendedName>
        <fullName evidence="4">YbbR domain-containing protein</fullName>
    </recommendedName>
</protein>
<feature type="compositionally biased region" description="Acidic residues" evidence="1">
    <location>
        <begin position="321"/>
        <end position="339"/>
    </location>
</feature>
<dbReference type="Gene3D" id="2.170.120.40">
    <property type="entry name" value="YbbR-like domain"/>
    <property type="match status" value="2"/>
</dbReference>